<dbReference type="GO" id="GO:0008236">
    <property type="term" value="F:serine-type peptidase activity"/>
    <property type="evidence" value="ECO:0007669"/>
    <property type="project" value="UniProtKB-KW"/>
</dbReference>
<dbReference type="AlphaFoldDB" id="A0A5D8QED9"/>
<feature type="active site" description="Nucleophile" evidence="6">
    <location>
        <position position="111"/>
    </location>
</feature>
<evidence type="ECO:0000313" key="10">
    <source>
        <dbReference type="Proteomes" id="UP000322976"/>
    </source>
</evidence>
<keyword evidence="3" id="KW-0645">Protease</keyword>
<name>A0A5D8QED9_9THEO</name>
<accession>A0A5D8QED9</accession>
<gene>
    <name evidence="9" type="ORF">FWJ32_02935</name>
</gene>
<reference evidence="9 10" key="1">
    <citation type="submission" date="2019-08" db="EMBL/GenBank/DDBJ databases">
        <title>Calorimonas adulescens gen. nov., sp. nov., an anaerobic thermophilic bacterium from Sakhalin hot spring.</title>
        <authorList>
            <person name="Khomyakova M.A."/>
            <person name="Merkel A.Y."/>
            <person name="Novikov A."/>
            <person name="Bonch-Osmolovskaya E.A."/>
            <person name="Slobodkin A.I."/>
        </authorList>
    </citation>
    <scope>NUCLEOTIDE SEQUENCE [LARGE SCALE GENOMIC DNA]</scope>
    <source>
        <strain evidence="9 10">A05MB</strain>
    </source>
</reference>
<dbReference type="InterPro" id="IPR027461">
    <property type="entry name" value="Carboxypeptidase_A_C_sf"/>
</dbReference>
<organism evidence="9 10">
    <name type="scientific">Calorimonas adulescens</name>
    <dbReference type="NCBI Taxonomy" id="2606906"/>
    <lineage>
        <taxon>Bacteria</taxon>
        <taxon>Bacillati</taxon>
        <taxon>Bacillota</taxon>
        <taxon>Clostridia</taxon>
        <taxon>Thermoanaerobacterales</taxon>
        <taxon>Thermoanaerobacteraceae</taxon>
        <taxon>Calorimonas</taxon>
    </lineage>
</organism>
<proteinExistence type="inferred from homology"/>
<dbReference type="Pfam" id="PF02016">
    <property type="entry name" value="Peptidase_S66"/>
    <property type="match status" value="1"/>
</dbReference>
<dbReference type="PANTHER" id="PTHR30237:SF2">
    <property type="entry name" value="MUREIN TETRAPEPTIDE CARBOXYPEPTIDASE"/>
    <property type="match status" value="1"/>
</dbReference>
<evidence type="ECO:0000256" key="5">
    <source>
        <dbReference type="ARBA" id="ARBA00022825"/>
    </source>
</evidence>
<dbReference type="InterPro" id="IPR029062">
    <property type="entry name" value="Class_I_gatase-like"/>
</dbReference>
<feature type="active site" description="Charge relay system" evidence="6">
    <location>
        <position position="269"/>
    </location>
</feature>
<dbReference type="InterPro" id="IPR027478">
    <property type="entry name" value="LdcA_N"/>
</dbReference>
<keyword evidence="2 9" id="KW-0121">Carboxypeptidase</keyword>
<dbReference type="Proteomes" id="UP000322976">
    <property type="component" value="Unassembled WGS sequence"/>
</dbReference>
<dbReference type="CDD" id="cd07025">
    <property type="entry name" value="Peptidase_S66"/>
    <property type="match status" value="1"/>
</dbReference>
<dbReference type="Gene3D" id="3.40.50.10740">
    <property type="entry name" value="Class I glutamine amidotransferase-like"/>
    <property type="match status" value="1"/>
</dbReference>
<dbReference type="InterPro" id="IPR003507">
    <property type="entry name" value="S66_fam"/>
</dbReference>
<evidence type="ECO:0000259" key="7">
    <source>
        <dbReference type="Pfam" id="PF02016"/>
    </source>
</evidence>
<keyword evidence="10" id="KW-1185">Reference proteome</keyword>
<dbReference type="RefSeq" id="WP_149544484.1">
    <property type="nucleotide sequence ID" value="NZ_VTPS01000003.1"/>
</dbReference>
<evidence type="ECO:0000256" key="1">
    <source>
        <dbReference type="ARBA" id="ARBA00010233"/>
    </source>
</evidence>
<dbReference type="InterPro" id="IPR040449">
    <property type="entry name" value="Peptidase_S66_N"/>
</dbReference>
<dbReference type="EMBL" id="VTPS01000003">
    <property type="protein sequence ID" value="TZE82925.1"/>
    <property type="molecule type" value="Genomic_DNA"/>
</dbReference>
<dbReference type="GO" id="GO:0004180">
    <property type="term" value="F:carboxypeptidase activity"/>
    <property type="evidence" value="ECO:0007669"/>
    <property type="project" value="UniProtKB-KW"/>
</dbReference>
<feature type="active site" description="Charge relay system" evidence="6">
    <location>
        <position position="207"/>
    </location>
</feature>
<dbReference type="Pfam" id="PF17676">
    <property type="entry name" value="Peptidase_S66C"/>
    <property type="match status" value="1"/>
</dbReference>
<evidence type="ECO:0000256" key="6">
    <source>
        <dbReference type="PIRSR" id="PIRSR028757-1"/>
    </source>
</evidence>
<evidence type="ECO:0000313" key="9">
    <source>
        <dbReference type="EMBL" id="TZE82925.1"/>
    </source>
</evidence>
<dbReference type="PIRSF" id="PIRSF028757">
    <property type="entry name" value="LD-carboxypeptidase"/>
    <property type="match status" value="1"/>
</dbReference>
<dbReference type="SUPFAM" id="SSF141986">
    <property type="entry name" value="LD-carboxypeptidase A C-terminal domain-like"/>
    <property type="match status" value="1"/>
</dbReference>
<evidence type="ECO:0000256" key="4">
    <source>
        <dbReference type="ARBA" id="ARBA00022801"/>
    </source>
</evidence>
<dbReference type="SUPFAM" id="SSF52317">
    <property type="entry name" value="Class I glutamine amidotransferase-like"/>
    <property type="match status" value="1"/>
</dbReference>
<dbReference type="Gene3D" id="3.50.30.60">
    <property type="entry name" value="LD-carboxypeptidase A C-terminal domain-like"/>
    <property type="match status" value="1"/>
</dbReference>
<dbReference type="PANTHER" id="PTHR30237">
    <property type="entry name" value="MURAMOYLTETRAPEPTIDE CARBOXYPEPTIDASE"/>
    <property type="match status" value="1"/>
</dbReference>
<sequence length="299" mass="33119">MNIKPRRLREGSRIGVVAPAGPVKETDIKNGISFLESLGFKAVVGESAMSEPIRYLAAHDELRAWDIDRMFEDKTIDGIIAVRGGYGSTRILRMIDYEKIEENPKPFIGYSDITALLTAIYNITGLVTFHGPNLTSDINDYSLWYFKAQLMDGEPAGVVEIPEGIEARCIRPGQAEGRLIGGNLSLICSTLGTPYEIDTFNRILFLEDVNEEPYRIDRMLTQLKNSGKLEKACGILLGSFKGCGDVQPVFEDILGSLEIPVLYIPVFGHDIYKLTIPEGVMAEIDAEQSIFNIKEAPVI</sequence>
<protein>
    <submittedName>
        <fullName evidence="9">LD-carboxypeptidase</fullName>
    </submittedName>
</protein>
<evidence type="ECO:0000256" key="3">
    <source>
        <dbReference type="ARBA" id="ARBA00022670"/>
    </source>
</evidence>
<comment type="caution">
    <text evidence="9">The sequence shown here is derived from an EMBL/GenBank/DDBJ whole genome shotgun (WGS) entry which is preliminary data.</text>
</comment>
<feature type="domain" description="LD-carboxypeptidase C-terminal" evidence="8">
    <location>
        <begin position="176"/>
        <end position="284"/>
    </location>
</feature>
<evidence type="ECO:0000259" key="8">
    <source>
        <dbReference type="Pfam" id="PF17676"/>
    </source>
</evidence>
<evidence type="ECO:0000256" key="2">
    <source>
        <dbReference type="ARBA" id="ARBA00022645"/>
    </source>
</evidence>
<keyword evidence="5" id="KW-0720">Serine protease</keyword>
<dbReference type="GO" id="GO:0006508">
    <property type="term" value="P:proteolysis"/>
    <property type="evidence" value="ECO:0007669"/>
    <property type="project" value="UniProtKB-KW"/>
</dbReference>
<feature type="domain" description="LD-carboxypeptidase N-terminal" evidence="7">
    <location>
        <begin position="14"/>
        <end position="131"/>
    </location>
</feature>
<keyword evidence="4" id="KW-0378">Hydrolase</keyword>
<dbReference type="InterPro" id="IPR040921">
    <property type="entry name" value="Peptidase_S66C"/>
</dbReference>
<comment type="similarity">
    <text evidence="1">Belongs to the peptidase S66 family.</text>
</comment>